<keyword evidence="3" id="KW-1185">Reference proteome</keyword>
<evidence type="ECO:0000259" key="1">
    <source>
        <dbReference type="PROSITE" id="PS50181"/>
    </source>
</evidence>
<dbReference type="InterPro" id="IPR036047">
    <property type="entry name" value="F-box-like_dom_sf"/>
</dbReference>
<dbReference type="OrthoDB" id="5224238at2759"/>
<comment type="caution">
    <text evidence="2">The sequence shown here is derived from an EMBL/GenBank/DDBJ whole genome shotgun (WGS) entry which is preliminary data.</text>
</comment>
<dbReference type="EMBL" id="VNKQ01000008">
    <property type="protein sequence ID" value="KAG0649071.1"/>
    <property type="molecule type" value="Genomic_DNA"/>
</dbReference>
<dbReference type="SUPFAM" id="SSF81383">
    <property type="entry name" value="F-box domain"/>
    <property type="match status" value="1"/>
</dbReference>
<organism evidence="2 3">
    <name type="scientific">Hyphodiscus hymeniophilus</name>
    <dbReference type="NCBI Taxonomy" id="353542"/>
    <lineage>
        <taxon>Eukaryota</taxon>
        <taxon>Fungi</taxon>
        <taxon>Dikarya</taxon>
        <taxon>Ascomycota</taxon>
        <taxon>Pezizomycotina</taxon>
        <taxon>Leotiomycetes</taxon>
        <taxon>Helotiales</taxon>
        <taxon>Hyphodiscaceae</taxon>
        <taxon>Hyphodiscus</taxon>
    </lineage>
</organism>
<proteinExistence type="predicted"/>
<feature type="domain" description="F-box" evidence="1">
    <location>
        <begin position="1"/>
        <end position="47"/>
    </location>
</feature>
<evidence type="ECO:0000313" key="3">
    <source>
        <dbReference type="Proteomes" id="UP000785200"/>
    </source>
</evidence>
<dbReference type="Proteomes" id="UP000785200">
    <property type="component" value="Unassembled WGS sequence"/>
</dbReference>
<dbReference type="InterPro" id="IPR001810">
    <property type="entry name" value="F-box_dom"/>
</dbReference>
<reference evidence="2" key="1">
    <citation type="submission" date="2019-07" db="EMBL/GenBank/DDBJ databases">
        <title>Hyphodiscus hymeniophilus genome sequencing and assembly.</title>
        <authorList>
            <person name="Kramer G."/>
            <person name="Nodwell J."/>
        </authorList>
    </citation>
    <scope>NUCLEOTIDE SEQUENCE</scope>
    <source>
        <strain evidence="2">ATCC 34498</strain>
    </source>
</reference>
<sequence length="395" mass="44674">MDTLPTELRQQILIHCPTPTLQSLRLTSKLWASLGFEYLISTTFTSLPHRPSFAHLLAISRTSLSQKLKSLFLNLGELNEYHARHNSYFLQYMRDPDERLAAQESSWGSYAWFRDEKERYMPLACASELLNPALKNIPSLRRVEVSLTTCPFPEIEETELLRQIWQIPSTRLLPRVATTERFTNLCLAIAGSPSRVEELSHDRLPLEFFAQKAITVSLISTVFLSLTRLSLVLDYSDMPNNLHSSQAFQNLSHCLRSASNMESLSLSFQGRQKTDITPFFASLAERDHVFEKLSDVKFEGVRCNEKDLVDFLSRNKRSLKNVQLGGPGLKAPHQKANGGLTLSEGSWKSVFEKVLAGLALQPKHFLIQGDMMQTDGRMFLVEDLAAAEDLGSLVK</sequence>
<evidence type="ECO:0000313" key="2">
    <source>
        <dbReference type="EMBL" id="KAG0649071.1"/>
    </source>
</evidence>
<accession>A0A9P6VJ46</accession>
<dbReference type="PROSITE" id="PS50181">
    <property type="entry name" value="FBOX"/>
    <property type="match status" value="1"/>
</dbReference>
<protein>
    <recommendedName>
        <fullName evidence="1">F-box domain-containing protein</fullName>
    </recommendedName>
</protein>
<gene>
    <name evidence="2" type="ORF">D0Z07_4351</name>
</gene>
<dbReference type="Pfam" id="PF00646">
    <property type="entry name" value="F-box"/>
    <property type="match status" value="1"/>
</dbReference>
<dbReference type="AlphaFoldDB" id="A0A9P6VJ46"/>
<name>A0A9P6VJ46_9HELO</name>